<sequence>MYLKRAIEDKLKETIKHYPVILVTGPRQVGKTTLLKEISKDTHKYITMDDLMQRKLLDEDSNLFFKNNSSALLLDEIQYVPDAFQAIKLKVDDHGKQGYYLLTGSQSFSLMEHVSESLAGRIAIFQLQGLSLREIFKAEFNKCFIPNEEYFSEREKSLSVCEDIWSYIHRGYMPKLNINEDIDWNIYYQSYVQTYIERDVRQITKVGDEKTFMDFMISIASRSGELLNYNAIAKDIGVSLDTVKRWTSILETSGIIYLLYPYSNNHLKRAIKTPKVYFMDTGLLCYLTRWLTKETLQFGAAAGNVFETFVISEIIKSYYNAGISKPSLYFYRDRDQKEIDLIIEHGKDLYPIEIKMTGKPEAKMAKNFSILKNLSNMNVKAGVILCQYDKKIWLKDDLISVPIEYL</sequence>
<dbReference type="Pfam" id="PF13635">
    <property type="entry name" value="DUF4143"/>
    <property type="match status" value="1"/>
</dbReference>
<protein>
    <submittedName>
        <fullName evidence="3">ATP-binding protein</fullName>
    </submittedName>
</protein>
<dbReference type="PANTHER" id="PTHR43566:SF2">
    <property type="entry name" value="DUF4143 DOMAIN-CONTAINING PROTEIN"/>
    <property type="match status" value="1"/>
</dbReference>
<dbReference type="SUPFAM" id="SSF52540">
    <property type="entry name" value="P-loop containing nucleoside triphosphate hydrolases"/>
    <property type="match status" value="1"/>
</dbReference>
<dbReference type="InterPro" id="IPR011335">
    <property type="entry name" value="Restrct_endonuc-II-like"/>
</dbReference>
<evidence type="ECO:0000259" key="2">
    <source>
        <dbReference type="Pfam" id="PF13635"/>
    </source>
</evidence>
<dbReference type="KEGG" id="avg:I6H45_03805"/>
<dbReference type="Proteomes" id="UP000595276">
    <property type="component" value="Chromosome"/>
</dbReference>
<dbReference type="InterPro" id="IPR027417">
    <property type="entry name" value="P-loop_NTPase"/>
</dbReference>
<dbReference type="EMBL" id="CP066014">
    <property type="protein sequence ID" value="QQB62611.1"/>
    <property type="molecule type" value="Genomic_DNA"/>
</dbReference>
<dbReference type="PANTHER" id="PTHR43566">
    <property type="entry name" value="CONSERVED PROTEIN"/>
    <property type="match status" value="1"/>
</dbReference>
<reference evidence="3 4" key="1">
    <citation type="submission" date="2020-12" db="EMBL/GenBank/DDBJ databases">
        <title>FDA dAtabase for Regulatory Grade micrObial Sequences (FDA-ARGOS): Supporting development and validation of Infectious Disease Dx tests.</title>
        <authorList>
            <person name="Sproer C."/>
            <person name="Gronow S."/>
            <person name="Severitt S."/>
            <person name="Schroder I."/>
            <person name="Tallon L."/>
            <person name="Sadzewicz L."/>
            <person name="Zhao X."/>
            <person name="Boylan J."/>
            <person name="Ott S."/>
            <person name="Bowen H."/>
            <person name="Vavikolanu K."/>
            <person name="Mehta A."/>
            <person name="Aluvathingal J."/>
            <person name="Nadendla S."/>
            <person name="Lowell S."/>
            <person name="Myers T."/>
            <person name="Yan Y."/>
            <person name="Sichtig H."/>
        </authorList>
    </citation>
    <scope>NUCLEOTIDE SEQUENCE [LARGE SCALE GENOMIC DNA]</scope>
    <source>
        <strain evidence="3 4">FDAARGOS_988</strain>
    </source>
</reference>
<evidence type="ECO:0000259" key="1">
    <source>
        <dbReference type="Pfam" id="PF13173"/>
    </source>
</evidence>
<dbReference type="GO" id="GO:0005524">
    <property type="term" value="F:ATP binding"/>
    <property type="evidence" value="ECO:0007669"/>
    <property type="project" value="UniProtKB-KW"/>
</dbReference>
<keyword evidence="3" id="KW-0547">Nucleotide-binding</keyword>
<proteinExistence type="predicted"/>
<dbReference type="Pfam" id="PF13173">
    <property type="entry name" value="AAA_14"/>
    <property type="match status" value="1"/>
</dbReference>
<dbReference type="RefSeq" id="WP_004838577.1">
    <property type="nucleotide sequence ID" value="NZ_CP066014.1"/>
</dbReference>
<organism evidence="3 4">
    <name type="scientific">Anaerococcus vaginalis</name>
    <dbReference type="NCBI Taxonomy" id="33037"/>
    <lineage>
        <taxon>Bacteria</taxon>
        <taxon>Bacillati</taxon>
        <taxon>Bacillota</taxon>
        <taxon>Tissierellia</taxon>
        <taxon>Tissierellales</taxon>
        <taxon>Peptoniphilaceae</taxon>
        <taxon>Anaerococcus</taxon>
    </lineage>
</organism>
<dbReference type="InterPro" id="IPR041682">
    <property type="entry name" value="AAA_14"/>
</dbReference>
<dbReference type="CDD" id="cd00009">
    <property type="entry name" value="AAA"/>
    <property type="match status" value="1"/>
</dbReference>
<keyword evidence="3" id="KW-0067">ATP-binding</keyword>
<evidence type="ECO:0000313" key="3">
    <source>
        <dbReference type="EMBL" id="QQB62611.1"/>
    </source>
</evidence>
<dbReference type="InterPro" id="IPR025420">
    <property type="entry name" value="DUF4143"/>
</dbReference>
<dbReference type="SUPFAM" id="SSF52980">
    <property type="entry name" value="Restriction endonuclease-like"/>
    <property type="match status" value="1"/>
</dbReference>
<feature type="domain" description="DUF4143" evidence="2">
    <location>
        <begin position="197"/>
        <end position="356"/>
    </location>
</feature>
<evidence type="ECO:0000313" key="4">
    <source>
        <dbReference type="Proteomes" id="UP000595276"/>
    </source>
</evidence>
<dbReference type="Gene3D" id="3.40.50.300">
    <property type="entry name" value="P-loop containing nucleotide triphosphate hydrolases"/>
    <property type="match status" value="1"/>
</dbReference>
<gene>
    <name evidence="3" type="ORF">I6H45_03805</name>
</gene>
<dbReference type="AlphaFoldDB" id="A0A7T4F270"/>
<accession>A0A7T4F270</accession>
<feature type="domain" description="AAA" evidence="1">
    <location>
        <begin position="19"/>
        <end position="135"/>
    </location>
</feature>
<dbReference type="GeneID" id="79021845"/>
<name>A0A7T4F270_9FIRM</name>